<evidence type="ECO:0000256" key="4">
    <source>
        <dbReference type="ARBA" id="ARBA00022576"/>
    </source>
</evidence>
<evidence type="ECO:0000256" key="2">
    <source>
        <dbReference type="ARBA" id="ARBA00007441"/>
    </source>
</evidence>
<protein>
    <recommendedName>
        <fullName evidence="7">Aminotransferase class I/classII large domain-containing protein</fullName>
    </recommendedName>
</protein>
<comment type="similarity">
    <text evidence="2">Belongs to the class-I pyridoxal-phosphate-dependent aminotransferase family.</text>
</comment>
<keyword evidence="4" id="KW-0032">Aminotransferase</keyword>
<dbReference type="InterPro" id="IPR015424">
    <property type="entry name" value="PyrdxlP-dep_Trfase"/>
</dbReference>
<keyword evidence="9" id="KW-1185">Reference proteome</keyword>
<dbReference type="GO" id="GO:1901605">
    <property type="term" value="P:alpha-amino acid metabolic process"/>
    <property type="evidence" value="ECO:0007669"/>
    <property type="project" value="TreeGrafter"/>
</dbReference>
<dbReference type="InterPro" id="IPR050859">
    <property type="entry name" value="Class-I_PLP-dep_aminotransf"/>
</dbReference>
<feature type="domain" description="Aminotransferase class I/classII large" evidence="7">
    <location>
        <begin position="131"/>
        <end position="461"/>
    </location>
</feature>
<evidence type="ECO:0000256" key="5">
    <source>
        <dbReference type="ARBA" id="ARBA00022679"/>
    </source>
</evidence>
<dbReference type="FunFam" id="3.40.640.10:FF:000053">
    <property type="entry name" value="Aminotransferase, class I"/>
    <property type="match status" value="1"/>
</dbReference>
<evidence type="ECO:0000256" key="6">
    <source>
        <dbReference type="ARBA" id="ARBA00022898"/>
    </source>
</evidence>
<name>A0A835GFN9_SPOEX</name>
<dbReference type="AlphaFoldDB" id="A0A835GFN9"/>
<dbReference type="GO" id="GO:0030170">
    <property type="term" value="F:pyridoxal phosphate binding"/>
    <property type="evidence" value="ECO:0007669"/>
    <property type="project" value="InterPro"/>
</dbReference>
<dbReference type="InterPro" id="IPR015421">
    <property type="entry name" value="PyrdxlP-dep_Trfase_major"/>
</dbReference>
<accession>A0A835GFN9</accession>
<evidence type="ECO:0000313" key="8">
    <source>
        <dbReference type="EMBL" id="KAF9415780.1"/>
    </source>
</evidence>
<reference evidence="8" key="1">
    <citation type="submission" date="2020-08" db="EMBL/GenBank/DDBJ databases">
        <title>Spodoptera exigua strain:BAW_Kor-Di-RS1 Genome sequencing and assembly.</title>
        <authorList>
            <person name="Kim J."/>
            <person name="Nam H.Y."/>
            <person name="Kwon M."/>
            <person name="Choi J.H."/>
            <person name="Cho S.R."/>
            <person name="Kim G.-H."/>
        </authorList>
    </citation>
    <scope>NUCLEOTIDE SEQUENCE</scope>
    <source>
        <strain evidence="8">BAW_Kor-Di-RS1</strain>
        <tissue evidence="8">Whole-body</tissue>
    </source>
</reference>
<dbReference type="Pfam" id="PF00155">
    <property type="entry name" value="Aminotran_1_2"/>
    <property type="match status" value="1"/>
</dbReference>
<proteinExistence type="inferred from homology"/>
<dbReference type="Proteomes" id="UP000648187">
    <property type="component" value="Unassembled WGS sequence"/>
</dbReference>
<sequence>MFVTKKLGKVNRELTKRLFEARSVTLILKKDFSQRDVDVNEFFKFYNENSCQEDRYKPLTEQDYDRFLSTRAARREPALTRQITSLAYKVGKEMISLAEGMPNEQVFPFTRLSMDTKFSKLVLEGKDLAAALQYVPSQGLPALLSELRKFQSEAHRPPEVPRDVLVTNGGQHGIYQCVELLVEPGDPVITCEYAYTGIHSTLKPYQAEIIGIPEDEDGMIPETLDAVLGERLRRGLKMPKMMYIIPTGSNPTGTVLPEERRREIYELACRYDFLIVEDDPYMFLNYTDRPIPSFLSMDTCGRVLRLDSVSKVVSAGLRGAWLTAPKPLLHRLELHTQAELLHSCTLAQAILLQLVQCRKSLASHLTNAREFYRERRDALHAALKPVEHLAPYTMPDAGLFFWLRVNGIEDVYNMVFHTAFQRGLMLVPGQAFLYDSNAPCPYLRLTFSKIRHEDMDTAVSNLVEIIREEQQRAQQKPKRVATEG</sequence>
<keyword evidence="5" id="KW-0808">Transferase</keyword>
<dbReference type="CDD" id="cd00609">
    <property type="entry name" value="AAT_like"/>
    <property type="match status" value="1"/>
</dbReference>
<dbReference type="InterPro" id="IPR004839">
    <property type="entry name" value="Aminotransferase_I/II_large"/>
</dbReference>
<comment type="caution">
    <text evidence="8">The sequence shown here is derived from an EMBL/GenBank/DDBJ whole genome shotgun (WGS) entry which is preliminary data.</text>
</comment>
<dbReference type="GO" id="GO:0016212">
    <property type="term" value="F:kynurenine-oxoglutarate transaminase activity"/>
    <property type="evidence" value="ECO:0007669"/>
    <property type="project" value="TreeGrafter"/>
</dbReference>
<comment type="subunit">
    <text evidence="3">Homodimer.</text>
</comment>
<evidence type="ECO:0000256" key="3">
    <source>
        <dbReference type="ARBA" id="ARBA00011738"/>
    </source>
</evidence>
<dbReference type="PANTHER" id="PTHR42790">
    <property type="entry name" value="AMINOTRANSFERASE"/>
    <property type="match status" value="1"/>
</dbReference>
<dbReference type="PANTHER" id="PTHR42790:SF19">
    <property type="entry name" value="KYNURENINE_ALPHA-AMINOADIPATE AMINOTRANSFERASE, MITOCHONDRIAL"/>
    <property type="match status" value="1"/>
</dbReference>
<dbReference type="SUPFAM" id="SSF53383">
    <property type="entry name" value="PLP-dependent transferases"/>
    <property type="match status" value="1"/>
</dbReference>
<evidence type="ECO:0000313" key="9">
    <source>
        <dbReference type="Proteomes" id="UP000648187"/>
    </source>
</evidence>
<comment type="cofactor">
    <cofactor evidence="1">
        <name>pyridoxal 5'-phosphate</name>
        <dbReference type="ChEBI" id="CHEBI:597326"/>
    </cofactor>
</comment>
<organism evidence="8 9">
    <name type="scientific">Spodoptera exigua</name>
    <name type="common">Beet armyworm</name>
    <name type="synonym">Noctua fulgens</name>
    <dbReference type="NCBI Taxonomy" id="7107"/>
    <lineage>
        <taxon>Eukaryota</taxon>
        <taxon>Metazoa</taxon>
        <taxon>Ecdysozoa</taxon>
        <taxon>Arthropoda</taxon>
        <taxon>Hexapoda</taxon>
        <taxon>Insecta</taxon>
        <taxon>Pterygota</taxon>
        <taxon>Neoptera</taxon>
        <taxon>Endopterygota</taxon>
        <taxon>Lepidoptera</taxon>
        <taxon>Glossata</taxon>
        <taxon>Ditrysia</taxon>
        <taxon>Noctuoidea</taxon>
        <taxon>Noctuidae</taxon>
        <taxon>Amphipyrinae</taxon>
        <taxon>Spodoptera</taxon>
    </lineage>
</organism>
<evidence type="ECO:0000259" key="7">
    <source>
        <dbReference type="Pfam" id="PF00155"/>
    </source>
</evidence>
<evidence type="ECO:0000256" key="1">
    <source>
        <dbReference type="ARBA" id="ARBA00001933"/>
    </source>
</evidence>
<gene>
    <name evidence="8" type="ORF">HW555_006681</name>
</gene>
<dbReference type="EMBL" id="JACKWZ010000102">
    <property type="protein sequence ID" value="KAF9415780.1"/>
    <property type="molecule type" value="Genomic_DNA"/>
</dbReference>
<keyword evidence="6" id="KW-0663">Pyridoxal phosphate</keyword>
<dbReference type="Gene3D" id="3.40.640.10">
    <property type="entry name" value="Type I PLP-dependent aspartate aminotransferase-like (Major domain)"/>
    <property type="match status" value="1"/>
</dbReference>